<reference evidence="8 9" key="1">
    <citation type="submission" date="2016-07" db="EMBL/GenBank/DDBJ databases">
        <title>Caryophanon latum genome sequencing.</title>
        <authorList>
            <person name="Verma A."/>
            <person name="Pal Y."/>
            <person name="Krishnamurthi S."/>
        </authorList>
    </citation>
    <scope>NUCLEOTIDE SEQUENCE [LARGE SCALE GENOMIC DNA]</scope>
    <source>
        <strain evidence="8 9">DSM 14151</strain>
    </source>
</reference>
<sequence length="478" mass="55064">MFIDGQRFDASKQFNFGKTINFYAPKKVTTIELLVTPVNGRIGFLQAPTIAPLDTMQRFIFKQFAMTLMILCSFLFVSLYSFGIYAQKRFVFQLQISLYFIFISCSFFVSSDGLLDMWPFIDSNLPLQLKTVAGLLTIIPLYVLITTLYDRPLRKKAFSLLIILVAVAICSLFFVQTHIYNKLELSLWLLLITTLFFFTCLLCYSFYKRKELSLEHVVLIQALLYLCTYLSLRLYYTIFGTNVQTILWMLMFIFNIFLYALLHHRNLAQELHLSKKEVMQSKISFFNAQIKPHFIYNALSNIMALCYIDNMKAAHLLGKFSTYLRFIFENNNSNDAITLQKELSLIDAYVEIEQARFPNKITYSSYVDDALMSLFIPPLVIQPFVENAIRHGLFNQVDEGSVTVTITKQDNILLVIVEDTGIGMEPHVLKNIQRGTYENQGIGVMNVKKRLQLMPNSNVAIDSTPSIGTRVELRIPIL</sequence>
<evidence type="ECO:0000256" key="2">
    <source>
        <dbReference type="ARBA" id="ARBA00022741"/>
    </source>
</evidence>
<evidence type="ECO:0000313" key="8">
    <source>
        <dbReference type="EMBL" id="OCS92670.1"/>
    </source>
</evidence>
<keyword evidence="9" id="KW-1185">Reference proteome</keyword>
<dbReference type="EMBL" id="MATO01000014">
    <property type="protein sequence ID" value="OCS92670.1"/>
    <property type="molecule type" value="Genomic_DNA"/>
</dbReference>
<evidence type="ECO:0000259" key="7">
    <source>
        <dbReference type="PROSITE" id="PS50109"/>
    </source>
</evidence>
<dbReference type="PANTHER" id="PTHR34220:SF7">
    <property type="entry name" value="SENSOR HISTIDINE KINASE YPDA"/>
    <property type="match status" value="1"/>
</dbReference>
<feature type="transmembrane region" description="Helical" evidence="6">
    <location>
        <begin position="245"/>
        <end position="262"/>
    </location>
</feature>
<comment type="caution">
    <text evidence="8">The sequence shown here is derived from an EMBL/GenBank/DDBJ whole genome shotgun (WGS) entry which is preliminary data.</text>
</comment>
<evidence type="ECO:0000256" key="3">
    <source>
        <dbReference type="ARBA" id="ARBA00022777"/>
    </source>
</evidence>
<dbReference type="GO" id="GO:0005524">
    <property type="term" value="F:ATP binding"/>
    <property type="evidence" value="ECO:0007669"/>
    <property type="project" value="UniProtKB-KW"/>
</dbReference>
<feature type="transmembrane region" description="Helical" evidence="6">
    <location>
        <begin position="127"/>
        <end position="145"/>
    </location>
</feature>
<dbReference type="PROSITE" id="PS50109">
    <property type="entry name" value="HIS_KIN"/>
    <property type="match status" value="1"/>
</dbReference>
<accession>A0A1C0YZU6</accession>
<feature type="transmembrane region" description="Helical" evidence="6">
    <location>
        <begin position="219"/>
        <end position="239"/>
    </location>
</feature>
<keyword evidence="4" id="KW-0067">ATP-binding</keyword>
<feature type="transmembrane region" description="Helical" evidence="6">
    <location>
        <begin position="64"/>
        <end position="86"/>
    </location>
</feature>
<dbReference type="InterPro" id="IPR036890">
    <property type="entry name" value="HATPase_C_sf"/>
</dbReference>
<dbReference type="Pfam" id="PF06580">
    <property type="entry name" value="His_kinase"/>
    <property type="match status" value="1"/>
</dbReference>
<feature type="transmembrane region" description="Helical" evidence="6">
    <location>
        <begin position="157"/>
        <end position="179"/>
    </location>
</feature>
<keyword evidence="2" id="KW-0547">Nucleotide-binding</keyword>
<keyword evidence="6" id="KW-1133">Transmembrane helix</keyword>
<proteinExistence type="predicted"/>
<dbReference type="GO" id="GO:0016020">
    <property type="term" value="C:membrane"/>
    <property type="evidence" value="ECO:0007669"/>
    <property type="project" value="InterPro"/>
</dbReference>
<evidence type="ECO:0000256" key="6">
    <source>
        <dbReference type="SAM" id="Phobius"/>
    </source>
</evidence>
<dbReference type="AlphaFoldDB" id="A0A1C0YZU6"/>
<keyword evidence="1" id="KW-0808">Transferase</keyword>
<dbReference type="Pfam" id="PF02518">
    <property type="entry name" value="HATPase_c"/>
    <property type="match status" value="1"/>
</dbReference>
<keyword evidence="3" id="KW-0418">Kinase</keyword>
<evidence type="ECO:0000256" key="5">
    <source>
        <dbReference type="ARBA" id="ARBA00023012"/>
    </source>
</evidence>
<protein>
    <recommendedName>
        <fullName evidence="7">Histidine kinase domain-containing protein</fullName>
    </recommendedName>
</protein>
<name>A0A1C0YZU6_9BACL</name>
<keyword evidence="6" id="KW-0472">Membrane</keyword>
<dbReference type="Proteomes" id="UP000093482">
    <property type="component" value="Unassembled WGS sequence"/>
</dbReference>
<dbReference type="SUPFAM" id="SSF55874">
    <property type="entry name" value="ATPase domain of HSP90 chaperone/DNA topoisomerase II/histidine kinase"/>
    <property type="match status" value="1"/>
</dbReference>
<dbReference type="RefSeq" id="WP_066462259.1">
    <property type="nucleotide sequence ID" value="NZ_MATO01000014.1"/>
</dbReference>
<organism evidence="8 9">
    <name type="scientific">Caryophanon latum</name>
    <dbReference type="NCBI Taxonomy" id="33977"/>
    <lineage>
        <taxon>Bacteria</taxon>
        <taxon>Bacillati</taxon>
        <taxon>Bacillota</taxon>
        <taxon>Bacilli</taxon>
        <taxon>Bacillales</taxon>
        <taxon>Caryophanaceae</taxon>
        <taxon>Caryophanon</taxon>
    </lineage>
</organism>
<dbReference type="InterPro" id="IPR050640">
    <property type="entry name" value="Bact_2-comp_sensor_kinase"/>
</dbReference>
<evidence type="ECO:0000313" key="9">
    <source>
        <dbReference type="Proteomes" id="UP000093482"/>
    </source>
</evidence>
<gene>
    <name evidence="8" type="ORF">A6K76_06220</name>
</gene>
<dbReference type="Gene3D" id="3.30.565.10">
    <property type="entry name" value="Histidine kinase-like ATPase, C-terminal domain"/>
    <property type="match status" value="1"/>
</dbReference>
<feature type="transmembrane region" description="Helical" evidence="6">
    <location>
        <begin position="185"/>
        <end position="207"/>
    </location>
</feature>
<feature type="transmembrane region" description="Helical" evidence="6">
    <location>
        <begin position="98"/>
        <end position="121"/>
    </location>
</feature>
<dbReference type="InterPro" id="IPR010559">
    <property type="entry name" value="Sig_transdc_His_kin_internal"/>
</dbReference>
<keyword evidence="5" id="KW-0902">Two-component regulatory system</keyword>
<evidence type="ECO:0000256" key="4">
    <source>
        <dbReference type="ARBA" id="ARBA00022840"/>
    </source>
</evidence>
<dbReference type="OrthoDB" id="9776552at2"/>
<dbReference type="InterPro" id="IPR003594">
    <property type="entry name" value="HATPase_dom"/>
</dbReference>
<dbReference type="GO" id="GO:0000155">
    <property type="term" value="F:phosphorelay sensor kinase activity"/>
    <property type="evidence" value="ECO:0007669"/>
    <property type="project" value="InterPro"/>
</dbReference>
<dbReference type="InterPro" id="IPR005467">
    <property type="entry name" value="His_kinase_dom"/>
</dbReference>
<evidence type="ECO:0000256" key="1">
    <source>
        <dbReference type="ARBA" id="ARBA00022679"/>
    </source>
</evidence>
<feature type="domain" description="Histidine kinase" evidence="7">
    <location>
        <begin position="380"/>
        <end position="478"/>
    </location>
</feature>
<dbReference type="PANTHER" id="PTHR34220">
    <property type="entry name" value="SENSOR HISTIDINE KINASE YPDA"/>
    <property type="match status" value="1"/>
</dbReference>
<keyword evidence="6" id="KW-0812">Transmembrane</keyword>